<accession>A0A9N8W0S8</accession>
<evidence type="ECO:0000313" key="1">
    <source>
        <dbReference type="EMBL" id="CAG8471084.1"/>
    </source>
</evidence>
<dbReference type="Proteomes" id="UP000789739">
    <property type="component" value="Unassembled WGS sequence"/>
</dbReference>
<protein>
    <submittedName>
        <fullName evidence="1">11744_t:CDS:1</fullName>
    </submittedName>
</protein>
<evidence type="ECO:0000313" key="2">
    <source>
        <dbReference type="Proteomes" id="UP000789739"/>
    </source>
</evidence>
<reference evidence="1" key="1">
    <citation type="submission" date="2021-06" db="EMBL/GenBank/DDBJ databases">
        <authorList>
            <person name="Kallberg Y."/>
            <person name="Tangrot J."/>
            <person name="Rosling A."/>
        </authorList>
    </citation>
    <scope>NUCLEOTIDE SEQUENCE</scope>
    <source>
        <strain evidence="1">BR232B</strain>
    </source>
</reference>
<dbReference type="AlphaFoldDB" id="A0A9N8W0S8"/>
<name>A0A9N8W0S8_9GLOM</name>
<gene>
    <name evidence="1" type="ORF">PBRASI_LOCUS1074</name>
</gene>
<comment type="caution">
    <text evidence="1">The sequence shown here is derived from an EMBL/GenBank/DDBJ whole genome shotgun (WGS) entry which is preliminary data.</text>
</comment>
<organism evidence="1 2">
    <name type="scientific">Paraglomus brasilianum</name>
    <dbReference type="NCBI Taxonomy" id="144538"/>
    <lineage>
        <taxon>Eukaryota</taxon>
        <taxon>Fungi</taxon>
        <taxon>Fungi incertae sedis</taxon>
        <taxon>Mucoromycota</taxon>
        <taxon>Glomeromycotina</taxon>
        <taxon>Glomeromycetes</taxon>
        <taxon>Paraglomerales</taxon>
        <taxon>Paraglomeraceae</taxon>
        <taxon>Paraglomus</taxon>
    </lineage>
</organism>
<sequence>MANASRSPFARPARSAPSVVSAPFALFDNAMTVPCSKGCAP</sequence>
<keyword evidence="2" id="KW-1185">Reference proteome</keyword>
<dbReference type="EMBL" id="CAJVPI010000064">
    <property type="protein sequence ID" value="CAG8471084.1"/>
    <property type="molecule type" value="Genomic_DNA"/>
</dbReference>
<proteinExistence type="predicted"/>